<dbReference type="Proteomes" id="UP000305921">
    <property type="component" value="Unassembled WGS sequence"/>
</dbReference>
<feature type="compositionally biased region" description="Low complexity" evidence="1">
    <location>
        <begin position="311"/>
        <end position="325"/>
    </location>
</feature>
<feature type="compositionally biased region" description="Low complexity" evidence="1">
    <location>
        <begin position="270"/>
        <end position="298"/>
    </location>
</feature>
<gene>
    <name evidence="2" type="ORF">FEF34_40885</name>
</gene>
<reference evidence="2 3" key="1">
    <citation type="submission" date="2019-05" db="EMBL/GenBank/DDBJ databases">
        <title>Streptomyces marianii sp. nov., a novel marine actinomycete from southern coast of India.</title>
        <authorList>
            <person name="Iniyan A.M."/>
            <person name="Wink J."/>
            <person name="Ramprasad E."/>
            <person name="Ramana C.V."/>
            <person name="Bunk B."/>
            <person name="Sproer C."/>
            <person name="Joseph F.-J.R.S."/>
            <person name="Vincent S.G.P."/>
        </authorList>
    </citation>
    <scope>NUCLEOTIDE SEQUENCE [LARGE SCALE GENOMIC DNA]</scope>
    <source>
        <strain evidence="2 3">ICN19</strain>
    </source>
</reference>
<evidence type="ECO:0000256" key="1">
    <source>
        <dbReference type="SAM" id="MobiDB-lite"/>
    </source>
</evidence>
<dbReference type="EMBL" id="VAWE01000007">
    <property type="protein sequence ID" value="TLQ38599.1"/>
    <property type="molecule type" value="Genomic_DNA"/>
</dbReference>
<organism evidence="2 3">
    <name type="scientific">Streptomyces marianii</name>
    <dbReference type="NCBI Taxonomy" id="1817406"/>
    <lineage>
        <taxon>Bacteria</taxon>
        <taxon>Bacillati</taxon>
        <taxon>Actinomycetota</taxon>
        <taxon>Actinomycetes</taxon>
        <taxon>Kitasatosporales</taxon>
        <taxon>Streptomycetaceae</taxon>
        <taxon>Streptomyces</taxon>
    </lineage>
</organism>
<dbReference type="AlphaFoldDB" id="A0A5R9DST8"/>
<comment type="caution">
    <text evidence="2">The sequence shown here is derived from an EMBL/GenBank/DDBJ whole genome shotgun (WGS) entry which is preliminary data.</text>
</comment>
<protein>
    <recommendedName>
        <fullName evidence="4">DUF2637 domain-containing protein</fullName>
    </recommendedName>
</protein>
<feature type="region of interest" description="Disordered" evidence="1">
    <location>
        <begin position="177"/>
        <end position="203"/>
    </location>
</feature>
<keyword evidence="3" id="KW-1185">Reference proteome</keyword>
<evidence type="ECO:0008006" key="4">
    <source>
        <dbReference type="Google" id="ProtNLM"/>
    </source>
</evidence>
<dbReference type="RefSeq" id="WP_138058549.1">
    <property type="nucleotide sequence ID" value="NZ_VAWE01000007.1"/>
</dbReference>
<accession>A0A5R9DST8</accession>
<feature type="compositionally biased region" description="Basic and acidic residues" evidence="1">
    <location>
        <begin position="377"/>
        <end position="386"/>
    </location>
</feature>
<evidence type="ECO:0000313" key="2">
    <source>
        <dbReference type="EMBL" id="TLQ38599.1"/>
    </source>
</evidence>
<proteinExistence type="predicted"/>
<feature type="region of interest" description="Disordered" evidence="1">
    <location>
        <begin position="242"/>
        <end position="401"/>
    </location>
</feature>
<dbReference type="OrthoDB" id="4334676at2"/>
<sequence length="460" mass="49273">MGRKKLEEAGPPGSAGRLRVELVAADRFISFVTWGVAAGMIVWSMLNATPYVADHLAPEWRNTAFVLPLVVDLAFLGSLRADEIASRHNVSGGWWAAVLRLFTGAGSVFLNIGHAAEKGDWTGVFQHLITPGILVLLAEAGPVYRRRLAGRLDDVERAEADKAEAARKVAAAEADRRRRLAQEEADRQAEADRAEADRARRQRREDQEFALDLEEKRESARATRELQARRLDLEEKRLAVPVPAAHNGADGMTARRYNGTTAPIAPAPQPRSVAAPAAPVRVPVVPVASTPPTGVPAPQARTGAANGHPVAPKADPDTTAADKAAQALHSAPQAPAAPRTTDSAAFARPAEPAPAETRKDATASVAAAQTGPARVTARLDHQEDKPAPATPAGPVKDWDLPGLPAEVRPGVDPVMLTDAQVTARIDYGLTQEWTQRRIGEFAGRSATVVNRRKKERERAV</sequence>
<evidence type="ECO:0000313" key="3">
    <source>
        <dbReference type="Proteomes" id="UP000305921"/>
    </source>
</evidence>
<feature type="compositionally biased region" description="Low complexity" evidence="1">
    <location>
        <begin position="344"/>
        <end position="355"/>
    </location>
</feature>
<name>A0A5R9DST8_9ACTN</name>